<comment type="caution">
    <text evidence="2">The sequence shown here is derived from an EMBL/GenBank/DDBJ whole genome shotgun (WGS) entry which is preliminary data.</text>
</comment>
<evidence type="ECO:0000259" key="1">
    <source>
        <dbReference type="Pfam" id="PF10645"/>
    </source>
</evidence>
<sequence length="62" mass="6360">PSQYTCWGGNFLCPVLSGEATLACGGTACYNPREYSCTNGKLGPPAEVPPPTCGGLYGECCP</sequence>
<protein>
    <recommendedName>
        <fullName evidence="1">Endo-1,3(4)-beta-glucanase 1 carbohydrate binding domain-containing protein</fullName>
    </recommendedName>
</protein>
<proteinExistence type="predicted"/>
<dbReference type="AlphaFoldDB" id="A0A699XKX0"/>
<reference evidence="2" key="1">
    <citation type="journal article" date="2019" name="Sci. Rep.">
        <title>Draft genome of Tanacetum cinerariifolium, the natural source of mosquito coil.</title>
        <authorList>
            <person name="Yamashiro T."/>
            <person name="Shiraishi A."/>
            <person name="Satake H."/>
            <person name="Nakayama K."/>
        </authorList>
    </citation>
    <scope>NUCLEOTIDE SEQUENCE</scope>
</reference>
<dbReference type="EMBL" id="BKCJ011877942">
    <property type="protein sequence ID" value="GFD60459.1"/>
    <property type="molecule type" value="Genomic_DNA"/>
</dbReference>
<organism evidence="2">
    <name type="scientific">Tanacetum cinerariifolium</name>
    <name type="common">Dalmatian daisy</name>
    <name type="synonym">Chrysanthemum cinerariifolium</name>
    <dbReference type="NCBI Taxonomy" id="118510"/>
    <lineage>
        <taxon>Eukaryota</taxon>
        <taxon>Viridiplantae</taxon>
        <taxon>Streptophyta</taxon>
        <taxon>Embryophyta</taxon>
        <taxon>Tracheophyta</taxon>
        <taxon>Spermatophyta</taxon>
        <taxon>Magnoliopsida</taxon>
        <taxon>eudicotyledons</taxon>
        <taxon>Gunneridae</taxon>
        <taxon>Pentapetalae</taxon>
        <taxon>asterids</taxon>
        <taxon>campanulids</taxon>
        <taxon>Asterales</taxon>
        <taxon>Asteraceae</taxon>
        <taxon>Asteroideae</taxon>
        <taxon>Anthemideae</taxon>
        <taxon>Anthemidinae</taxon>
        <taxon>Tanacetum</taxon>
    </lineage>
</organism>
<name>A0A699XKX0_TANCI</name>
<gene>
    <name evidence="2" type="ORF">Tci_932428</name>
</gene>
<feature type="non-terminal residue" evidence="2">
    <location>
        <position position="1"/>
    </location>
</feature>
<dbReference type="GO" id="GO:0030246">
    <property type="term" value="F:carbohydrate binding"/>
    <property type="evidence" value="ECO:0007669"/>
    <property type="project" value="InterPro"/>
</dbReference>
<feature type="domain" description="Endo-1,3(4)-beta-glucanase 1 carbohydrate binding" evidence="1">
    <location>
        <begin position="1"/>
        <end position="42"/>
    </location>
</feature>
<dbReference type="InterPro" id="IPR018909">
    <property type="entry name" value="Eng1_septum"/>
</dbReference>
<evidence type="ECO:0000313" key="2">
    <source>
        <dbReference type="EMBL" id="GFD60459.1"/>
    </source>
</evidence>
<dbReference type="Pfam" id="PF10645">
    <property type="entry name" value="Carb_bind"/>
    <property type="match status" value="1"/>
</dbReference>
<accession>A0A699XKX0</accession>